<evidence type="ECO:0000313" key="7">
    <source>
        <dbReference type="EMBL" id="OUJ75793.1"/>
    </source>
</evidence>
<proteinExistence type="inferred from homology"/>
<dbReference type="Gene3D" id="3.40.640.10">
    <property type="entry name" value="Type I PLP-dependent aspartate aminotransferase-like (Major domain)"/>
    <property type="match status" value="1"/>
</dbReference>
<dbReference type="SUPFAM" id="SSF53383">
    <property type="entry name" value="PLP-dependent transferases"/>
    <property type="match status" value="1"/>
</dbReference>
<dbReference type="InterPro" id="IPR000524">
    <property type="entry name" value="Tscrpt_reg_HTH_GntR"/>
</dbReference>
<comment type="caution">
    <text evidence="7">The sequence shown here is derived from an EMBL/GenBank/DDBJ whole genome shotgun (WGS) entry which is preliminary data.</text>
</comment>
<dbReference type="Proteomes" id="UP000194873">
    <property type="component" value="Unassembled WGS sequence"/>
</dbReference>
<keyword evidence="4" id="KW-0238">DNA-binding</keyword>
<evidence type="ECO:0000313" key="8">
    <source>
        <dbReference type="Proteomes" id="UP000194873"/>
    </source>
</evidence>
<dbReference type="PANTHER" id="PTHR46577">
    <property type="entry name" value="HTH-TYPE TRANSCRIPTIONAL REGULATORY PROTEIN GABR"/>
    <property type="match status" value="1"/>
</dbReference>
<evidence type="ECO:0000256" key="3">
    <source>
        <dbReference type="ARBA" id="ARBA00023015"/>
    </source>
</evidence>
<dbReference type="CDD" id="cd07377">
    <property type="entry name" value="WHTH_GntR"/>
    <property type="match status" value="1"/>
</dbReference>
<dbReference type="SUPFAM" id="SSF46785">
    <property type="entry name" value="Winged helix' DNA-binding domain"/>
    <property type="match status" value="1"/>
</dbReference>
<reference evidence="7 8" key="1">
    <citation type="submission" date="2017-01" db="EMBL/GenBank/DDBJ databases">
        <title>A new Hymenobacter.</title>
        <authorList>
            <person name="Liang Y."/>
            <person name="Feng F."/>
        </authorList>
    </citation>
    <scope>NUCLEOTIDE SEQUENCE [LARGE SCALE GENOMIC DNA]</scope>
    <source>
        <strain evidence="7">MIMBbqt21</strain>
    </source>
</reference>
<feature type="domain" description="HTH gntR-type" evidence="6">
    <location>
        <begin position="17"/>
        <end position="85"/>
    </location>
</feature>
<dbReference type="InterPro" id="IPR036390">
    <property type="entry name" value="WH_DNA-bd_sf"/>
</dbReference>
<dbReference type="PANTHER" id="PTHR46577:SF1">
    <property type="entry name" value="HTH-TYPE TRANSCRIPTIONAL REGULATORY PROTEIN GABR"/>
    <property type="match status" value="1"/>
</dbReference>
<evidence type="ECO:0000256" key="4">
    <source>
        <dbReference type="ARBA" id="ARBA00023125"/>
    </source>
</evidence>
<dbReference type="InterPro" id="IPR015422">
    <property type="entry name" value="PyrdxlP-dep_Trfase_small"/>
</dbReference>
<evidence type="ECO:0000259" key="6">
    <source>
        <dbReference type="PROSITE" id="PS50949"/>
    </source>
</evidence>
<dbReference type="RefSeq" id="WP_086592035.1">
    <property type="nucleotide sequence ID" value="NZ_MTSE01000001.1"/>
</dbReference>
<evidence type="ECO:0000256" key="1">
    <source>
        <dbReference type="ARBA" id="ARBA00005384"/>
    </source>
</evidence>
<dbReference type="Pfam" id="PF00155">
    <property type="entry name" value="Aminotran_1_2"/>
    <property type="match status" value="1"/>
</dbReference>
<protein>
    <recommendedName>
        <fullName evidence="6">HTH gntR-type domain-containing protein</fullName>
    </recommendedName>
</protein>
<keyword evidence="5" id="KW-0804">Transcription</keyword>
<dbReference type="OrthoDB" id="9802328at2"/>
<dbReference type="Gene3D" id="1.10.10.10">
    <property type="entry name" value="Winged helix-like DNA-binding domain superfamily/Winged helix DNA-binding domain"/>
    <property type="match status" value="1"/>
</dbReference>
<dbReference type="CDD" id="cd00609">
    <property type="entry name" value="AAT_like"/>
    <property type="match status" value="1"/>
</dbReference>
<dbReference type="InterPro" id="IPR051446">
    <property type="entry name" value="HTH_trans_reg/aminotransferase"/>
</dbReference>
<accession>A0A243WIR4</accession>
<name>A0A243WIR4_9BACT</name>
<dbReference type="EMBL" id="MTSE01000001">
    <property type="protein sequence ID" value="OUJ75793.1"/>
    <property type="molecule type" value="Genomic_DNA"/>
</dbReference>
<dbReference type="GO" id="GO:0030170">
    <property type="term" value="F:pyridoxal phosphate binding"/>
    <property type="evidence" value="ECO:0007669"/>
    <property type="project" value="InterPro"/>
</dbReference>
<dbReference type="GO" id="GO:0003700">
    <property type="term" value="F:DNA-binding transcription factor activity"/>
    <property type="evidence" value="ECO:0007669"/>
    <property type="project" value="InterPro"/>
</dbReference>
<dbReference type="InterPro" id="IPR036388">
    <property type="entry name" value="WH-like_DNA-bd_sf"/>
</dbReference>
<dbReference type="GO" id="GO:0003677">
    <property type="term" value="F:DNA binding"/>
    <property type="evidence" value="ECO:0007669"/>
    <property type="project" value="UniProtKB-KW"/>
</dbReference>
<dbReference type="Gene3D" id="3.90.1150.10">
    <property type="entry name" value="Aspartate Aminotransferase, domain 1"/>
    <property type="match status" value="1"/>
</dbReference>
<evidence type="ECO:0000256" key="2">
    <source>
        <dbReference type="ARBA" id="ARBA00022898"/>
    </source>
</evidence>
<dbReference type="InterPro" id="IPR015421">
    <property type="entry name" value="PyrdxlP-dep_Trfase_major"/>
</dbReference>
<sequence>MLQETSLAALLALPPGSRKSADIYRAVEQAVSTGALAAGTQLPTVRDLATSLGVNKNTIATAYKALFENGIIITDGRRGSVVARRHREQPAFAFQAAPVSGVVALHDGNPDPAFLPTRAELASAFTALDLATPRLYGEAHNVPALLEWSQEAFAADGLHGESIFVSAGALDALERALRAQLKPGDKVAVEDPGYFTVLALVRSLGLRPVPLVSDAEGILPASLTAALAGGCRATVFSTRAQNPTGAVTTTQRAQALRALLPHYPEVLFLDDDHSSLLQLAPYMPWHNHAARWLTVRSFSKFLGPDLRVAVSTGDAATLAKLDYAQATSMGWVSSLLQGLVVNLLHTSSVRERLVAAGVAYQARFNHLQTGLAALGLPTPGQAGLNLWLPLPDAATAAQGLLAKGWLVRSGADFCLQSPPGLRLTTARLQPGQTEQLLAALGDLRQPSARTALA</sequence>
<dbReference type="InterPro" id="IPR015424">
    <property type="entry name" value="PyrdxlP-dep_Trfase"/>
</dbReference>
<organism evidence="7 8">
    <name type="scientific">Hymenobacter crusticola</name>
    <dbReference type="NCBI Taxonomy" id="1770526"/>
    <lineage>
        <taxon>Bacteria</taxon>
        <taxon>Pseudomonadati</taxon>
        <taxon>Bacteroidota</taxon>
        <taxon>Cytophagia</taxon>
        <taxon>Cytophagales</taxon>
        <taxon>Hymenobacteraceae</taxon>
        <taxon>Hymenobacter</taxon>
    </lineage>
</organism>
<dbReference type="AlphaFoldDB" id="A0A243WIR4"/>
<evidence type="ECO:0000256" key="5">
    <source>
        <dbReference type="ARBA" id="ARBA00023163"/>
    </source>
</evidence>
<keyword evidence="8" id="KW-1185">Reference proteome</keyword>
<comment type="similarity">
    <text evidence="1">In the C-terminal section; belongs to the class-I pyridoxal-phosphate-dependent aminotransferase family.</text>
</comment>
<dbReference type="PROSITE" id="PS50949">
    <property type="entry name" value="HTH_GNTR"/>
    <property type="match status" value="1"/>
</dbReference>
<keyword evidence="2" id="KW-0663">Pyridoxal phosphate</keyword>
<dbReference type="SMART" id="SM00345">
    <property type="entry name" value="HTH_GNTR"/>
    <property type="match status" value="1"/>
</dbReference>
<gene>
    <name evidence="7" type="ORF">BXP70_00355</name>
</gene>
<dbReference type="Pfam" id="PF00392">
    <property type="entry name" value="GntR"/>
    <property type="match status" value="1"/>
</dbReference>
<keyword evidence="3" id="KW-0805">Transcription regulation</keyword>
<dbReference type="InterPro" id="IPR004839">
    <property type="entry name" value="Aminotransferase_I/II_large"/>
</dbReference>